<evidence type="ECO:0000259" key="2">
    <source>
        <dbReference type="Pfam" id="PF10056"/>
    </source>
</evidence>
<name>A0A4S3J8M7_9EURO</name>
<gene>
    <name evidence="3" type="ORF">ATNIH1004_000287</name>
    <name evidence="4" type="ORF">EYZ11_009222</name>
</gene>
<reference evidence="4 5" key="1">
    <citation type="submission" date="2019-03" db="EMBL/GenBank/DDBJ databases">
        <title>The genome sequence of a newly discovered highly antifungal drug resistant Aspergillus species, Aspergillus tanneri NIH 1004.</title>
        <authorList>
            <person name="Mounaud S."/>
            <person name="Singh I."/>
            <person name="Joardar V."/>
            <person name="Pakala S."/>
            <person name="Pakala S."/>
            <person name="Venepally P."/>
            <person name="Hoover J."/>
            <person name="Nierman W."/>
            <person name="Chung J."/>
            <person name="Losada L."/>
        </authorList>
    </citation>
    <scope>NUCLEOTIDE SEQUENCE [LARGE SCALE GENOMIC DNA]</scope>
    <source>
        <strain evidence="4 5">NIH1004</strain>
    </source>
</reference>
<dbReference type="Proteomes" id="UP000324241">
    <property type="component" value="Unassembled WGS sequence"/>
</dbReference>
<evidence type="ECO:0000313" key="5">
    <source>
        <dbReference type="Proteomes" id="UP000308092"/>
    </source>
</evidence>
<dbReference type="OrthoDB" id="5381833at2759"/>
<dbReference type="Pfam" id="PF10056">
    <property type="entry name" value="DUF2293"/>
    <property type="match status" value="1"/>
</dbReference>
<sequence length="272" mass="30441">MASTTNSSRRKSSRKLAGHRKSRTTRQPTTLGSPRSILTRANGISKRSGHNRNAGRNGGRQAWKYSKFGLIPPSTEPFEENCFEREPIPENYVFVPKGDVYITRHCRSKTKESQHTVYVVYNTTGKWPIGLRVPSDIYSTVLQSAAATADSRANAVKLRDEKVLMYSRQLLRSHFPLMPGDSLEAVLNHAFLKGSGRVGRTATKTDERKAILAVEAHIRHTHTPYEELLSAGKGRQEARQEVWDTVRAIKAAWEGGGNQPTDSLALRSRMED</sequence>
<evidence type="ECO:0000313" key="3">
    <source>
        <dbReference type="EMBL" id="KAA8651405.1"/>
    </source>
</evidence>
<dbReference type="PANTHER" id="PTHR38113:SF2">
    <property type="entry name" value="DUF2293 DOMAIN-CONTAINING PROTEIN"/>
    <property type="match status" value="1"/>
</dbReference>
<reference evidence="3 6" key="2">
    <citation type="submission" date="2019-08" db="EMBL/GenBank/DDBJ databases">
        <title>The genome sequence of a newly discovered highly antifungal drug resistant Aspergillus species, Aspergillus tanneri NIH 1004.</title>
        <authorList>
            <person name="Mounaud S."/>
            <person name="Singh I."/>
            <person name="Joardar V."/>
            <person name="Pakala S."/>
            <person name="Pakala S."/>
            <person name="Venepally P."/>
            <person name="Chung J.K."/>
            <person name="Losada L."/>
            <person name="Nierman W.C."/>
        </authorList>
    </citation>
    <scope>NUCLEOTIDE SEQUENCE [LARGE SCALE GENOMIC DNA]</scope>
    <source>
        <strain evidence="3 6">NIH1004</strain>
    </source>
</reference>
<accession>A0A4S3J8M7</accession>
<organism evidence="4 5">
    <name type="scientific">Aspergillus tanneri</name>
    <dbReference type="NCBI Taxonomy" id="1220188"/>
    <lineage>
        <taxon>Eukaryota</taxon>
        <taxon>Fungi</taxon>
        <taxon>Dikarya</taxon>
        <taxon>Ascomycota</taxon>
        <taxon>Pezizomycotina</taxon>
        <taxon>Eurotiomycetes</taxon>
        <taxon>Eurotiomycetidae</taxon>
        <taxon>Eurotiales</taxon>
        <taxon>Aspergillaceae</taxon>
        <taxon>Aspergillus</taxon>
        <taxon>Aspergillus subgen. Circumdati</taxon>
    </lineage>
</organism>
<proteinExistence type="predicted"/>
<dbReference type="AlphaFoldDB" id="A0A4S3J8M7"/>
<protein>
    <recommendedName>
        <fullName evidence="2">DUF2293 domain-containing protein</fullName>
    </recommendedName>
</protein>
<dbReference type="EMBL" id="QUQM01000002">
    <property type="protein sequence ID" value="KAA8651405.1"/>
    <property type="molecule type" value="Genomic_DNA"/>
</dbReference>
<comment type="caution">
    <text evidence="4">The sequence shown here is derived from an EMBL/GenBank/DDBJ whole genome shotgun (WGS) entry which is preliminary data.</text>
</comment>
<feature type="domain" description="DUF2293" evidence="2">
    <location>
        <begin position="171"/>
        <end position="254"/>
    </location>
</feature>
<dbReference type="VEuPathDB" id="FungiDB:EYZ11_009222"/>
<dbReference type="PANTHER" id="PTHR38113">
    <property type="match status" value="1"/>
</dbReference>
<evidence type="ECO:0000313" key="6">
    <source>
        <dbReference type="Proteomes" id="UP000324241"/>
    </source>
</evidence>
<dbReference type="RefSeq" id="XP_033430766.1">
    <property type="nucleotide sequence ID" value="XM_033565009.1"/>
</dbReference>
<feature type="compositionally biased region" description="Basic residues" evidence="1">
    <location>
        <begin position="8"/>
        <end position="24"/>
    </location>
</feature>
<dbReference type="EMBL" id="SOSA01000427">
    <property type="protein sequence ID" value="THC91320.1"/>
    <property type="molecule type" value="Genomic_DNA"/>
</dbReference>
<dbReference type="GeneID" id="54322989"/>
<feature type="region of interest" description="Disordered" evidence="1">
    <location>
        <begin position="1"/>
        <end position="60"/>
    </location>
</feature>
<evidence type="ECO:0000256" key="1">
    <source>
        <dbReference type="SAM" id="MobiDB-lite"/>
    </source>
</evidence>
<keyword evidence="5" id="KW-1185">Reference proteome</keyword>
<evidence type="ECO:0000313" key="4">
    <source>
        <dbReference type="EMBL" id="THC91320.1"/>
    </source>
</evidence>
<dbReference type="Proteomes" id="UP000308092">
    <property type="component" value="Unassembled WGS sequence"/>
</dbReference>
<dbReference type="InterPro" id="IPR018744">
    <property type="entry name" value="DUF2293"/>
</dbReference>